<evidence type="ECO:0000313" key="10">
    <source>
        <dbReference type="Proteomes" id="UP000811399"/>
    </source>
</evidence>
<dbReference type="Proteomes" id="UP000811399">
    <property type="component" value="Unassembled WGS sequence"/>
</dbReference>
<dbReference type="PANTHER" id="PTHR11709:SF2">
    <property type="entry name" value="MULTICOPPER OXIDASE LPR1"/>
    <property type="match status" value="1"/>
</dbReference>
<dbReference type="PANTHER" id="PTHR11709">
    <property type="entry name" value="MULTI-COPPER OXIDASE"/>
    <property type="match status" value="1"/>
</dbReference>
<feature type="chain" id="PRO_5013928895" evidence="3">
    <location>
        <begin position="23"/>
        <end position="515"/>
    </location>
</feature>
<comment type="caution">
    <text evidence="8">The sequence shown here is derived from an EMBL/GenBank/DDBJ whole genome shotgun (WGS) entry which is preliminary data.</text>
</comment>
<evidence type="ECO:0000313" key="9">
    <source>
        <dbReference type="Proteomes" id="UP000237472"/>
    </source>
</evidence>
<dbReference type="InterPro" id="IPR011707">
    <property type="entry name" value="Cu-oxidase-like_N"/>
</dbReference>
<dbReference type="EMBL" id="LDWY01000085">
    <property type="protein sequence ID" value="PHY89818.1"/>
    <property type="molecule type" value="Genomic_DNA"/>
</dbReference>
<dbReference type="Proteomes" id="UP000237472">
    <property type="component" value="Unassembled WGS sequence"/>
</dbReference>
<reference evidence="9" key="2">
    <citation type="submission" date="2015-06" db="EMBL/GenBank/DDBJ databases">
        <authorList>
            <person name="Parisi A."/>
            <person name="Chiara M."/>
            <person name="Florio D."/>
            <person name="Miccolupo A."/>
            <person name="Manzari C."/>
            <person name="Mion D."/>
            <person name="Caruso M."/>
            <person name="D'erchia A.M."/>
            <person name="Zanoni R."/>
        </authorList>
    </citation>
    <scope>NUCLEOTIDE SEQUENCE [LARGE SCALE GENOMIC DNA]</scope>
    <source>
        <strain evidence="9">73/13</strain>
    </source>
</reference>
<evidence type="ECO:0000259" key="5">
    <source>
        <dbReference type="Pfam" id="PF07731"/>
    </source>
</evidence>
<accession>A0A2G4QZW5</accession>
<feature type="signal peptide" evidence="3">
    <location>
        <begin position="1"/>
        <end position="22"/>
    </location>
</feature>
<dbReference type="OrthoDB" id="9757546at2"/>
<evidence type="ECO:0000313" key="7">
    <source>
        <dbReference type="EMBL" id="MBS4241038.1"/>
    </source>
</evidence>
<dbReference type="CDD" id="cd13902">
    <property type="entry name" value="CuRO_3_McoC_like"/>
    <property type="match status" value="1"/>
</dbReference>
<feature type="domain" description="Plastocyanin-like" evidence="5">
    <location>
        <begin position="399"/>
        <end position="511"/>
    </location>
</feature>
<evidence type="ECO:0000256" key="1">
    <source>
        <dbReference type="ARBA" id="ARBA00022723"/>
    </source>
</evidence>
<sequence>MNRRNFLKFNALSLASLGIAYANPMQSHHMHHSVNHTNLNTSFINFAPKNLKLLDPNIFPQGEMLKALPLLQNESKKRNFFRAKIDIEESEMELIKGKKTKFYTYNGSIPAPKIEVFEEDVVEIIVKNKLKEPTTIHWHGVLVPPEQDGNPHDPILAGEERLYRFTIPKDSAGTYWYHPHPHFISSKQVSMGLAGAFVVRAKKDALSHLKEKDLMISDLRLDENAQISNNHLVDWLNGREGEFVLINGQFKPKITLSTKERIRIYNATAARYLNLRIQGAKFILVGTDGGLIEKPLFKDELFLSPASRAEFLISVPEGGEFKLESLYYDRDKMMVKEEPSTLFLADISIKKENIELPKALKQFKPLEEPKEFKEVIMSEDHTQMHGLMKKGEEDLKKALASMFLLNNKIYDLKRIDLSSKVGVVEDWIIINKSHMDHPFHIHGTQFELISSKLNGKIKKAEFRALRDTINVRPNEELRLRMKQDFKGLRMYHCHILEHEDLGMMGNLEVEDNGND</sequence>
<dbReference type="Pfam" id="PF07731">
    <property type="entry name" value="Cu-oxidase_2"/>
    <property type="match status" value="1"/>
</dbReference>
<dbReference type="InterPro" id="IPR008972">
    <property type="entry name" value="Cupredoxin"/>
</dbReference>
<dbReference type="PROSITE" id="PS00080">
    <property type="entry name" value="MULTICOPPER_OXIDASE2"/>
    <property type="match status" value="1"/>
</dbReference>
<evidence type="ECO:0000259" key="6">
    <source>
        <dbReference type="Pfam" id="PF07732"/>
    </source>
</evidence>
<organism evidence="8 9">
    <name type="scientific">Campylobacter vulpis</name>
    <dbReference type="NCBI Taxonomy" id="1655500"/>
    <lineage>
        <taxon>Bacteria</taxon>
        <taxon>Pseudomonadati</taxon>
        <taxon>Campylobacterota</taxon>
        <taxon>Epsilonproteobacteria</taxon>
        <taxon>Campylobacterales</taxon>
        <taxon>Campylobacteraceae</taxon>
        <taxon>Campylobacter</taxon>
    </lineage>
</organism>
<gene>
    <name evidence="7" type="primary">cueO</name>
    <name evidence="8" type="ORF">AA994_06935</name>
    <name evidence="7" type="ORF">CVU5213_04765</name>
</gene>
<dbReference type="InterPro" id="IPR045087">
    <property type="entry name" value="Cu-oxidase_fam"/>
</dbReference>
<reference evidence="7" key="3">
    <citation type="submission" date="2019-07" db="EMBL/GenBank/DDBJ databases">
        <authorList>
            <person name="Miller W.G."/>
        </authorList>
    </citation>
    <scope>NUCLEOTIDE SEQUENCE</scope>
    <source>
        <strain evidence="7">52/13</strain>
    </source>
</reference>
<feature type="domain" description="Plastocyanin-like" evidence="6">
    <location>
        <begin position="87"/>
        <end position="203"/>
    </location>
</feature>
<dbReference type="InterPro" id="IPR002355">
    <property type="entry name" value="Cu_oxidase_Cu_BS"/>
</dbReference>
<dbReference type="AlphaFoldDB" id="A0A2G4QZW5"/>
<dbReference type="SUPFAM" id="SSF49503">
    <property type="entry name" value="Cupredoxins"/>
    <property type="match status" value="3"/>
</dbReference>
<dbReference type="RefSeq" id="WP_099462316.1">
    <property type="nucleotide sequence ID" value="NZ_LDWY01000085.1"/>
</dbReference>
<name>A0A2G4QZW5_9BACT</name>
<proteinExistence type="predicted"/>
<keyword evidence="10" id="KW-1185">Reference proteome</keyword>
<reference evidence="7 10" key="4">
    <citation type="journal article" date="2021" name="Syst. Appl. Microbiol.">
        <title>nCampylobacter vulpis sp. nov. isolated from wild red foxes.</title>
        <authorList>
            <person name="Parisi A."/>
            <person name="Chiara M."/>
            <person name="Caffara M."/>
            <person name="Mion D."/>
            <person name="Miller W.G."/>
            <person name="Caruso M."/>
            <person name="Manzari C."/>
            <person name="Florio D."/>
            <person name="Capozzi L."/>
            <person name="D'Erchia A.M."/>
            <person name="Manzulli V."/>
            <person name="Zanoni R.G."/>
        </authorList>
    </citation>
    <scope>NUCLEOTIDE SEQUENCE [LARGE SCALE GENOMIC DNA]</scope>
    <source>
        <strain evidence="7 10">52/13</strain>
    </source>
</reference>
<dbReference type="EMBL" id="VJYU01000011">
    <property type="protein sequence ID" value="MBS4241038.1"/>
    <property type="molecule type" value="Genomic_DNA"/>
</dbReference>
<dbReference type="Pfam" id="PF07732">
    <property type="entry name" value="Cu-oxidase_3"/>
    <property type="match status" value="1"/>
</dbReference>
<keyword evidence="3" id="KW-0732">Signal</keyword>
<evidence type="ECO:0000256" key="3">
    <source>
        <dbReference type="SAM" id="SignalP"/>
    </source>
</evidence>
<protein>
    <submittedName>
        <fullName evidence="8">Bilirubin oxidase</fullName>
    </submittedName>
    <submittedName>
        <fullName evidence="7">Multicopper oxidase CueO</fullName>
    </submittedName>
</protein>
<evidence type="ECO:0000259" key="4">
    <source>
        <dbReference type="Pfam" id="PF00394"/>
    </source>
</evidence>
<dbReference type="CDD" id="cd13855">
    <property type="entry name" value="CuRO_1_McoC_like"/>
    <property type="match status" value="1"/>
</dbReference>
<evidence type="ECO:0000313" key="8">
    <source>
        <dbReference type="EMBL" id="PHY89818.1"/>
    </source>
</evidence>
<reference evidence="8" key="1">
    <citation type="submission" date="2015-06" db="EMBL/GenBank/DDBJ databases">
        <authorList>
            <person name="Hoefler B.C."/>
            <person name="Straight P.D."/>
        </authorList>
    </citation>
    <scope>NUCLEOTIDE SEQUENCE [LARGE SCALE GENOMIC DNA]</scope>
    <source>
        <strain evidence="8">73/13</strain>
    </source>
</reference>
<dbReference type="GO" id="GO:0005507">
    <property type="term" value="F:copper ion binding"/>
    <property type="evidence" value="ECO:0007669"/>
    <property type="project" value="InterPro"/>
</dbReference>
<evidence type="ECO:0000256" key="2">
    <source>
        <dbReference type="ARBA" id="ARBA00023002"/>
    </source>
</evidence>
<dbReference type="GO" id="GO:0016491">
    <property type="term" value="F:oxidoreductase activity"/>
    <property type="evidence" value="ECO:0007669"/>
    <property type="project" value="UniProtKB-KW"/>
</dbReference>
<keyword evidence="2" id="KW-0560">Oxidoreductase</keyword>
<dbReference type="Gene3D" id="2.60.40.420">
    <property type="entry name" value="Cupredoxins - blue copper proteins"/>
    <property type="match status" value="3"/>
</dbReference>
<dbReference type="Pfam" id="PF00394">
    <property type="entry name" value="Cu-oxidase"/>
    <property type="match status" value="1"/>
</dbReference>
<dbReference type="InterPro" id="IPR001117">
    <property type="entry name" value="Cu-oxidase_2nd"/>
</dbReference>
<dbReference type="InterPro" id="IPR011706">
    <property type="entry name" value="Cu-oxidase_C"/>
</dbReference>
<feature type="domain" description="Plastocyanin-like" evidence="4">
    <location>
        <begin position="240"/>
        <end position="316"/>
    </location>
</feature>
<keyword evidence="1" id="KW-0479">Metal-binding</keyword>
<dbReference type="CDD" id="cd13881">
    <property type="entry name" value="CuRO_2_McoC_like"/>
    <property type="match status" value="1"/>
</dbReference>